<accession>A0A069CRE9</accession>
<dbReference type="InterPro" id="IPR019292">
    <property type="entry name" value="McrC"/>
</dbReference>
<dbReference type="AlphaFoldDB" id="A0A069CRE9"/>
<keyword evidence="2" id="KW-1185">Reference proteome</keyword>
<dbReference type="PANTHER" id="PTHR38733">
    <property type="entry name" value="PROTEIN MCRC"/>
    <property type="match status" value="1"/>
</dbReference>
<dbReference type="Pfam" id="PF10117">
    <property type="entry name" value="McrBC"/>
    <property type="match status" value="1"/>
</dbReference>
<sequence length="430" mass="49872">MPSEIATVPQLGQLLVNKNLAYLKQRGIFALPDEGRIADDLSEGQFVLQKINDDYRSSNVMGFLGKADERLVIQSRFANKEHDYFSQYLIERVLDIPNALNLPIDASTTDNSLNLLSFIFPHYLKQALRKGLFKTYVQHHYNDSNLKGTLDVAEHIRKNMPFTGKFAYKSDDFIQDNYLTELIRHTLEAIKQLSYGDRLLEQVRDEVQQIVQATPSYDRRARLDILNENERQRLRHGYYREYQILQRLCISLLRHQRQQVNIGEQKIAGFLFDGAWLWEEYVNGLLGDDFYHPQNKKHLGRQYLFSHAGKKSGEIYPDFISKNNANRVIIDAKYKWAKNISSKDYQQILAYMYRFNAQKGFYIYPETAVVDSIILNVNAGTSYEDNVVERTDATVTKLGLHIPQNRMTYSDFKAAMQISEAKLLAALNDL</sequence>
<name>A0A069CRE9_WEIOS</name>
<gene>
    <name evidence="1" type="ORF">WOSG25_010090</name>
</gene>
<protein>
    <recommendedName>
        <fullName evidence="3">McrBC 5-methylcytosine restriction system component</fullName>
    </recommendedName>
</protein>
<organism evidence="1 2">
    <name type="scientific">Weissella oryzae (strain DSM 25784 / JCM 18191 / LMG 30913 / SG25)</name>
    <dbReference type="NCBI Taxonomy" id="1329250"/>
    <lineage>
        <taxon>Bacteria</taxon>
        <taxon>Bacillati</taxon>
        <taxon>Bacillota</taxon>
        <taxon>Bacilli</taxon>
        <taxon>Lactobacillales</taxon>
        <taxon>Lactobacillaceae</taxon>
        <taxon>Weissella</taxon>
    </lineage>
</organism>
<reference evidence="2" key="1">
    <citation type="journal article" date="2014" name="Genome Announc.">
        <title>Draft genome sequence of Weissella oryzae SG25T, isolated from fermented rice grains.</title>
        <authorList>
            <person name="Tanizawa Y."/>
            <person name="Fujisawa T."/>
            <person name="Mochizuki T."/>
            <person name="Kaminuma E."/>
            <person name="Suzuki Y."/>
            <person name="Nakamura Y."/>
            <person name="Tohno M."/>
        </authorList>
    </citation>
    <scope>NUCLEOTIDE SEQUENCE [LARGE SCALE GENOMIC DNA]</scope>
    <source>
        <strain evidence="2">DSM 25784 / JCM 18191 / LMG 30913 / SG25</strain>
    </source>
</reference>
<evidence type="ECO:0000313" key="1">
    <source>
        <dbReference type="EMBL" id="GAK29922.1"/>
    </source>
</evidence>
<evidence type="ECO:0000313" key="2">
    <source>
        <dbReference type="Proteomes" id="UP000030643"/>
    </source>
</evidence>
<dbReference type="Proteomes" id="UP000030643">
    <property type="component" value="Unassembled WGS sequence"/>
</dbReference>
<evidence type="ECO:0008006" key="3">
    <source>
        <dbReference type="Google" id="ProtNLM"/>
    </source>
</evidence>
<proteinExistence type="predicted"/>
<dbReference type="eggNOG" id="COG4268">
    <property type="taxonomic scope" value="Bacteria"/>
</dbReference>
<dbReference type="PANTHER" id="PTHR38733:SF1">
    <property type="entry name" value="TYPE IV METHYL-DIRECTED RESTRICTION ENZYME ECOKMCRBC"/>
    <property type="match status" value="1"/>
</dbReference>
<dbReference type="EMBL" id="DF820484">
    <property type="protein sequence ID" value="GAK29922.1"/>
    <property type="molecule type" value="Genomic_DNA"/>
</dbReference>